<evidence type="ECO:0000313" key="2">
    <source>
        <dbReference type="EMBL" id="SDZ77523.1"/>
    </source>
</evidence>
<dbReference type="SUPFAM" id="SSF55486">
    <property type="entry name" value="Metalloproteases ('zincins'), catalytic domain"/>
    <property type="match status" value="1"/>
</dbReference>
<protein>
    <submittedName>
        <fullName evidence="2">Metallo-peptidase family M12B Reprolysin-like</fullName>
    </submittedName>
</protein>
<dbReference type="AlphaFoldDB" id="A0A1H3VRT8"/>
<dbReference type="EMBL" id="FNQF01000001">
    <property type="protein sequence ID" value="SDZ77523.1"/>
    <property type="molecule type" value="Genomic_DNA"/>
</dbReference>
<proteinExistence type="predicted"/>
<name>A0A1H3VRT8_9FLAO</name>
<feature type="chain" id="PRO_5011462063" evidence="1">
    <location>
        <begin position="21"/>
        <end position="786"/>
    </location>
</feature>
<dbReference type="InterPro" id="IPR024079">
    <property type="entry name" value="MetalloPept_cat_dom_sf"/>
</dbReference>
<dbReference type="STRING" id="908615.SAMN05421540_101253"/>
<keyword evidence="1" id="KW-0732">Signal</keyword>
<accession>A0A1H3VRT8</accession>
<evidence type="ECO:0000313" key="3">
    <source>
        <dbReference type="Proteomes" id="UP000198820"/>
    </source>
</evidence>
<gene>
    <name evidence="2" type="ORF">SAMN05421540_101253</name>
</gene>
<reference evidence="2 3" key="1">
    <citation type="submission" date="2016-10" db="EMBL/GenBank/DDBJ databases">
        <authorList>
            <person name="de Groot N.N."/>
        </authorList>
    </citation>
    <scope>NUCLEOTIDE SEQUENCE [LARGE SCALE GENOMIC DNA]</scope>
    <source>
        <strain evidence="2 3">DSM 23581</strain>
    </source>
</reference>
<dbReference type="RefSeq" id="WP_093238291.1">
    <property type="nucleotide sequence ID" value="NZ_FNQF01000001.1"/>
</dbReference>
<evidence type="ECO:0000256" key="1">
    <source>
        <dbReference type="SAM" id="SignalP"/>
    </source>
</evidence>
<keyword evidence="3" id="KW-1185">Reference proteome</keyword>
<dbReference type="Pfam" id="PF13582">
    <property type="entry name" value="Reprolysin_3"/>
    <property type="match status" value="1"/>
</dbReference>
<dbReference type="Proteomes" id="UP000198820">
    <property type="component" value="Unassembled WGS sequence"/>
</dbReference>
<dbReference type="Gene3D" id="3.40.390.10">
    <property type="entry name" value="Collagenase (Catalytic Domain)"/>
    <property type="match status" value="1"/>
</dbReference>
<dbReference type="GO" id="GO:0008237">
    <property type="term" value="F:metallopeptidase activity"/>
    <property type="evidence" value="ECO:0007669"/>
    <property type="project" value="InterPro"/>
</dbReference>
<sequence>MKLRKLILLIALIFSATIYSQNSICGTQNGKTLNPETVINSGIYSASTDENYLNTFPQRNLNIAIWGIERTDGLQSISQLDAYNMMEYLNGVYNEFNVCFNLMHFGYIVSDEHYDTTSTNIYQLFDESQINSYDGIAIRVIVPHNLNFRGIAWGSSKLSIKADQITTGIFIHEIGHNLGLKHTHHHFDSSICETVTRDSNDQNYNANIFGDSVTDTQASPEFYGSNMQYVSMDCNTYTGNLTDCEGTPYTITVNEIQNFMAYTRQHCRTLFTTGQKIRIHETIEYHSNGHYINILDDDYIDLYSSNSNLDNGIEPDGQTGVIWDSPDIWVRNQQDGFDVHEHEDLHYIDDNTPVYVYVRLKNKSCNPSLGTDSLELYWAKGGIGEQIWPDVWQGFNNSFNSLDIGNQIGSQNIPITGSEDETILEFQWQPKNPDVYENAGFTSKPWMFCFLSRIVSAEDPITFPEGSSAATNTRNNNNIVYKNTTTVNLSQNSYIGSISAGNYNTTERVKSNINFFTNENNLIWQEAEIRVKLSENLWNTWQESGGHATNIKVSSLSDREVYILGNNSSLDNIDFKPNEWGILTPQINFLIRKVTDATYTLNVSQTISESGMVLGGFTYHINRDYSRQYFTANAKVEVDQNNTIIDAESINENAIYNWYDQDGKFIISSQTLSVTNAALKDYKLEVIAESDGHKDYKTFTVKESRNIESIFPNPTQNDFNINYNIGTASTGYIIVTHVITGVSYNYLLDVTATYGTINLSNKPSGQYIINLVTDNVIVDTKHLLKN</sequence>
<feature type="signal peptide" evidence="1">
    <location>
        <begin position="1"/>
        <end position="20"/>
    </location>
</feature>
<organism evidence="2 3">
    <name type="scientific">Psychroflexus halocasei</name>
    <dbReference type="NCBI Taxonomy" id="908615"/>
    <lineage>
        <taxon>Bacteria</taxon>
        <taxon>Pseudomonadati</taxon>
        <taxon>Bacteroidota</taxon>
        <taxon>Flavobacteriia</taxon>
        <taxon>Flavobacteriales</taxon>
        <taxon>Flavobacteriaceae</taxon>
        <taxon>Psychroflexus</taxon>
    </lineage>
</organism>